<feature type="compositionally biased region" description="Low complexity" evidence="1">
    <location>
        <begin position="177"/>
        <end position="194"/>
    </location>
</feature>
<feature type="chain" id="PRO_5043654444" evidence="2">
    <location>
        <begin position="22"/>
        <end position="251"/>
    </location>
</feature>
<sequence>MLGFLIYFNFIQNLVQSPSSAGPVCSQNDTLIIPAVQPLWWSCGLEVFGNFSCAGGSSFVSTIDNHLTIGQNGTSASSGGALAAAGAGSPAVAGVPSTAAAAATSGTPLAIPAGITTDSVPDGPATATSINGLPAIATSGSAGRKMLQADEQVSTSTKGPGSMASGFTSVPGAPPISSSQQNGNGTTQTITSGPGSPPIVIPSVPATLTSPPGPSSQQELLQRLLQEELCQASHPPEPGLMPPLVRWERAR</sequence>
<evidence type="ECO:0000256" key="2">
    <source>
        <dbReference type="SAM" id="SignalP"/>
    </source>
</evidence>
<accession>A0AAW1T9S2</accession>
<dbReference type="AlphaFoldDB" id="A0AAW1T9S2"/>
<protein>
    <submittedName>
        <fullName evidence="3">Uncharacterized protein</fullName>
    </submittedName>
</protein>
<name>A0AAW1T9S2_9CHLO</name>
<keyword evidence="4" id="KW-1185">Reference proteome</keyword>
<reference evidence="3 4" key="1">
    <citation type="journal article" date="2024" name="Nat. Commun.">
        <title>Phylogenomics reveals the evolutionary origins of lichenization in chlorophyte algae.</title>
        <authorList>
            <person name="Puginier C."/>
            <person name="Libourel C."/>
            <person name="Otte J."/>
            <person name="Skaloud P."/>
            <person name="Haon M."/>
            <person name="Grisel S."/>
            <person name="Petersen M."/>
            <person name="Berrin J.G."/>
            <person name="Delaux P.M."/>
            <person name="Dal Grande F."/>
            <person name="Keller J."/>
        </authorList>
    </citation>
    <scope>NUCLEOTIDE SEQUENCE [LARGE SCALE GENOMIC DNA]</scope>
    <source>
        <strain evidence="3 4">SAG 2523</strain>
    </source>
</reference>
<evidence type="ECO:0000313" key="3">
    <source>
        <dbReference type="EMBL" id="KAK9865683.1"/>
    </source>
</evidence>
<gene>
    <name evidence="3" type="ORF">WJX84_000887</name>
</gene>
<proteinExistence type="predicted"/>
<dbReference type="Proteomes" id="UP001485043">
    <property type="component" value="Unassembled WGS sequence"/>
</dbReference>
<comment type="caution">
    <text evidence="3">The sequence shown here is derived from an EMBL/GenBank/DDBJ whole genome shotgun (WGS) entry which is preliminary data.</text>
</comment>
<evidence type="ECO:0000256" key="1">
    <source>
        <dbReference type="SAM" id="MobiDB-lite"/>
    </source>
</evidence>
<organism evidence="3 4">
    <name type="scientific">Apatococcus fuscideae</name>
    <dbReference type="NCBI Taxonomy" id="2026836"/>
    <lineage>
        <taxon>Eukaryota</taxon>
        <taxon>Viridiplantae</taxon>
        <taxon>Chlorophyta</taxon>
        <taxon>core chlorophytes</taxon>
        <taxon>Trebouxiophyceae</taxon>
        <taxon>Chlorellales</taxon>
        <taxon>Chlorellaceae</taxon>
        <taxon>Apatococcus</taxon>
    </lineage>
</organism>
<feature type="region of interest" description="Disordered" evidence="1">
    <location>
        <begin position="146"/>
        <end position="251"/>
    </location>
</feature>
<evidence type="ECO:0000313" key="4">
    <source>
        <dbReference type="Proteomes" id="UP001485043"/>
    </source>
</evidence>
<dbReference type="EMBL" id="JALJOV010000226">
    <property type="protein sequence ID" value="KAK9865683.1"/>
    <property type="molecule type" value="Genomic_DNA"/>
</dbReference>
<keyword evidence="2" id="KW-0732">Signal</keyword>
<feature type="signal peptide" evidence="2">
    <location>
        <begin position="1"/>
        <end position="21"/>
    </location>
</feature>
<feature type="compositionally biased region" description="Low complexity" evidence="1">
    <location>
        <begin position="217"/>
        <end position="231"/>
    </location>
</feature>